<name>A0ABS7DEK9_9GAMM</name>
<evidence type="ECO:0000313" key="8">
    <source>
        <dbReference type="EMBL" id="MBW7569730.1"/>
    </source>
</evidence>
<keyword evidence="5 6" id="KW-0472">Membrane</keyword>
<evidence type="ECO:0000256" key="2">
    <source>
        <dbReference type="ARBA" id="ARBA00022448"/>
    </source>
</evidence>
<dbReference type="InterPro" id="IPR036259">
    <property type="entry name" value="MFS_trans_sf"/>
</dbReference>
<reference evidence="8 9" key="1">
    <citation type="submission" date="2021-03" db="EMBL/GenBank/DDBJ databases">
        <title>Succinivibrio sp. nov. isolated from feces of cow.</title>
        <authorList>
            <person name="Choi J.-Y."/>
        </authorList>
    </citation>
    <scope>NUCLEOTIDE SEQUENCE [LARGE SCALE GENOMIC DNA]</scope>
    <source>
        <strain evidence="8 9">AGMB01872</strain>
    </source>
</reference>
<feature type="transmembrane region" description="Helical" evidence="6">
    <location>
        <begin position="330"/>
        <end position="355"/>
    </location>
</feature>
<dbReference type="EMBL" id="JAGFNY010000004">
    <property type="protein sequence ID" value="MBW7569730.1"/>
    <property type="molecule type" value="Genomic_DNA"/>
</dbReference>
<comment type="caution">
    <text evidence="8">The sequence shown here is derived from an EMBL/GenBank/DDBJ whole genome shotgun (WGS) entry which is preliminary data.</text>
</comment>
<evidence type="ECO:0000259" key="7">
    <source>
        <dbReference type="PROSITE" id="PS50850"/>
    </source>
</evidence>
<keyword evidence="3 6" id="KW-0812">Transmembrane</keyword>
<feature type="transmembrane region" description="Helical" evidence="6">
    <location>
        <begin position="228"/>
        <end position="246"/>
    </location>
</feature>
<organism evidence="8 9">
    <name type="scientific">Succinivibrio faecicola</name>
    <dbReference type="NCBI Taxonomy" id="2820300"/>
    <lineage>
        <taxon>Bacteria</taxon>
        <taxon>Pseudomonadati</taxon>
        <taxon>Pseudomonadota</taxon>
        <taxon>Gammaproteobacteria</taxon>
        <taxon>Aeromonadales</taxon>
        <taxon>Succinivibrionaceae</taxon>
        <taxon>Succinivibrio</taxon>
    </lineage>
</organism>
<feature type="transmembrane region" description="Helical" evidence="6">
    <location>
        <begin position="90"/>
        <end position="109"/>
    </location>
</feature>
<keyword evidence="4 6" id="KW-1133">Transmembrane helix</keyword>
<feature type="transmembrane region" description="Helical" evidence="6">
    <location>
        <begin position="299"/>
        <end position="318"/>
    </location>
</feature>
<keyword evidence="9" id="KW-1185">Reference proteome</keyword>
<keyword evidence="2" id="KW-0813">Transport</keyword>
<feature type="transmembrane region" description="Helical" evidence="6">
    <location>
        <begin position="398"/>
        <end position="420"/>
    </location>
</feature>
<protein>
    <submittedName>
        <fullName evidence="8">MFS transporter</fullName>
    </submittedName>
</protein>
<gene>
    <name evidence="8" type="ORF">J5V48_02355</name>
</gene>
<dbReference type="InterPro" id="IPR011701">
    <property type="entry name" value="MFS"/>
</dbReference>
<dbReference type="NCBIfam" id="TIGR00901">
    <property type="entry name" value="2A0125"/>
    <property type="match status" value="1"/>
</dbReference>
<dbReference type="RefSeq" id="WP_219936700.1">
    <property type="nucleotide sequence ID" value="NZ_JAGFNY010000004.1"/>
</dbReference>
<feature type="transmembrane region" description="Helical" evidence="6">
    <location>
        <begin position="115"/>
        <end position="139"/>
    </location>
</feature>
<accession>A0ABS7DEK9</accession>
<dbReference type="Proteomes" id="UP000731465">
    <property type="component" value="Unassembled WGS sequence"/>
</dbReference>
<proteinExistence type="predicted"/>
<feature type="domain" description="Major facilitator superfamily (MFS) profile" evidence="7">
    <location>
        <begin position="21"/>
        <end position="421"/>
    </location>
</feature>
<evidence type="ECO:0000256" key="6">
    <source>
        <dbReference type="SAM" id="Phobius"/>
    </source>
</evidence>
<feature type="transmembrane region" description="Helical" evidence="6">
    <location>
        <begin position="21"/>
        <end position="47"/>
    </location>
</feature>
<evidence type="ECO:0000256" key="1">
    <source>
        <dbReference type="ARBA" id="ARBA00004141"/>
    </source>
</evidence>
<evidence type="ECO:0000256" key="5">
    <source>
        <dbReference type="ARBA" id="ARBA00023136"/>
    </source>
</evidence>
<dbReference type="Gene3D" id="1.20.1250.20">
    <property type="entry name" value="MFS general substrate transporter like domains"/>
    <property type="match status" value="2"/>
</dbReference>
<comment type="subcellular location">
    <subcellularLocation>
        <location evidence="1">Membrane</location>
        <topology evidence="1">Multi-pass membrane protein</topology>
    </subcellularLocation>
</comment>
<dbReference type="PANTHER" id="PTHR12778">
    <property type="entry name" value="SOLUTE CARRIER FAMILY 33 ACETYL-COA TRANSPORTER -RELATED"/>
    <property type="match status" value="1"/>
</dbReference>
<evidence type="ECO:0000256" key="4">
    <source>
        <dbReference type="ARBA" id="ARBA00022989"/>
    </source>
</evidence>
<sequence>MPESPERKSRKDLIKQIFSKKMFICLCLGFASGMPLFVVLTLISAYLRKEGVNLKEIGLFSLASFPYTWKFLWAPLVDRYNPFKLGRRRGWIILSQIAVFLSIFFVGQFNAQSCTIVIAIITLILSFSSATQDIVIDAYRREILEDNELGLGTSLFIASSRASSLIPAGLSLILADFISWQAVFFITAAFMLPCLLLSVFLKEPETIVCAKNLHQAIIEPFREFVNRAGLKSMLLIILFVFCYKLGDSMATALATPFYIDLKYDLLTIGLVAKNCGIWSMIIGGILGGIIMLKIGINKALWIFGFGQLVTILGFAFLAHIGAGRETAPSVWYLAIVLIFEYLGAGLGTAAFVSFISAKTSKAYAATQFALLTSLSAVPRTFCNATTGYIVEFCGWENFFYICTVLAVPGMLLLFKVAPYFEKNEDKNPS</sequence>
<feature type="transmembrane region" description="Helical" evidence="6">
    <location>
        <begin position="266"/>
        <end position="292"/>
    </location>
</feature>
<feature type="transmembrane region" description="Helical" evidence="6">
    <location>
        <begin position="180"/>
        <end position="201"/>
    </location>
</feature>
<dbReference type="InterPro" id="IPR020846">
    <property type="entry name" value="MFS_dom"/>
</dbReference>
<evidence type="ECO:0000256" key="3">
    <source>
        <dbReference type="ARBA" id="ARBA00022692"/>
    </source>
</evidence>
<dbReference type="PANTHER" id="PTHR12778:SF10">
    <property type="entry name" value="MAJOR FACILITATOR SUPERFAMILY DOMAIN-CONTAINING PROTEIN 3"/>
    <property type="match status" value="1"/>
</dbReference>
<dbReference type="InterPro" id="IPR004752">
    <property type="entry name" value="AmpG_permease/AT-1"/>
</dbReference>
<evidence type="ECO:0000313" key="9">
    <source>
        <dbReference type="Proteomes" id="UP000731465"/>
    </source>
</evidence>
<dbReference type="SUPFAM" id="SSF103473">
    <property type="entry name" value="MFS general substrate transporter"/>
    <property type="match status" value="1"/>
</dbReference>
<dbReference type="Pfam" id="PF07690">
    <property type="entry name" value="MFS_1"/>
    <property type="match status" value="1"/>
</dbReference>
<dbReference type="PROSITE" id="PS50850">
    <property type="entry name" value="MFS"/>
    <property type="match status" value="1"/>
</dbReference>